<dbReference type="SUPFAM" id="SSF52540">
    <property type="entry name" value="P-loop containing nucleoside triphosphate hydrolases"/>
    <property type="match status" value="1"/>
</dbReference>
<dbReference type="CDD" id="cd18808">
    <property type="entry name" value="SF1_C_Upf1"/>
    <property type="match status" value="1"/>
</dbReference>
<evidence type="ECO:0000259" key="8">
    <source>
        <dbReference type="Pfam" id="PF13087"/>
    </source>
</evidence>
<dbReference type="InterPro" id="IPR047187">
    <property type="entry name" value="SF1_C_Upf1"/>
</dbReference>
<keyword evidence="2" id="KW-0547">Nucleotide-binding</keyword>
<keyword evidence="10" id="KW-1185">Reference proteome</keyword>
<evidence type="ECO:0000256" key="6">
    <source>
        <dbReference type="SAM" id="MobiDB-lite"/>
    </source>
</evidence>
<dbReference type="Pfam" id="PF13086">
    <property type="entry name" value="AAA_11"/>
    <property type="match status" value="1"/>
</dbReference>
<proteinExistence type="inferred from homology"/>
<dbReference type="EMBL" id="MU001638">
    <property type="protein sequence ID" value="KAF2481324.1"/>
    <property type="molecule type" value="Genomic_DNA"/>
</dbReference>
<feature type="compositionally biased region" description="Low complexity" evidence="6">
    <location>
        <begin position="1212"/>
        <end position="1221"/>
    </location>
</feature>
<feature type="compositionally biased region" description="Low complexity" evidence="6">
    <location>
        <begin position="678"/>
        <end position="689"/>
    </location>
</feature>
<organism evidence="9 10">
    <name type="scientific">Neohortaea acidophila</name>
    <dbReference type="NCBI Taxonomy" id="245834"/>
    <lineage>
        <taxon>Eukaryota</taxon>
        <taxon>Fungi</taxon>
        <taxon>Dikarya</taxon>
        <taxon>Ascomycota</taxon>
        <taxon>Pezizomycotina</taxon>
        <taxon>Dothideomycetes</taxon>
        <taxon>Dothideomycetidae</taxon>
        <taxon>Mycosphaerellales</taxon>
        <taxon>Teratosphaeriaceae</taxon>
        <taxon>Neohortaea</taxon>
    </lineage>
</organism>
<evidence type="ECO:0000313" key="10">
    <source>
        <dbReference type="Proteomes" id="UP000799767"/>
    </source>
</evidence>
<dbReference type="Proteomes" id="UP000799767">
    <property type="component" value="Unassembled WGS sequence"/>
</dbReference>
<dbReference type="RefSeq" id="XP_033587894.1">
    <property type="nucleotide sequence ID" value="XM_033734187.1"/>
</dbReference>
<evidence type="ECO:0000256" key="5">
    <source>
        <dbReference type="ARBA" id="ARBA00022840"/>
    </source>
</evidence>
<evidence type="ECO:0000256" key="4">
    <source>
        <dbReference type="ARBA" id="ARBA00022806"/>
    </source>
</evidence>
<dbReference type="GO" id="GO:0043139">
    <property type="term" value="F:5'-3' DNA helicase activity"/>
    <property type="evidence" value="ECO:0007669"/>
    <property type="project" value="TreeGrafter"/>
</dbReference>
<dbReference type="PANTHER" id="PTHR43788">
    <property type="entry name" value="DNA2/NAM7 HELICASE FAMILY MEMBER"/>
    <property type="match status" value="1"/>
</dbReference>
<dbReference type="AlphaFoldDB" id="A0A6A6PNX0"/>
<dbReference type="PANTHER" id="PTHR43788:SF8">
    <property type="entry name" value="DNA-BINDING PROTEIN SMUBP-2"/>
    <property type="match status" value="1"/>
</dbReference>
<dbReference type="InterPro" id="IPR027417">
    <property type="entry name" value="P-loop_NTPase"/>
</dbReference>
<accession>A0A6A6PNX0</accession>
<feature type="compositionally biased region" description="Low complexity" evidence="6">
    <location>
        <begin position="1232"/>
        <end position="1243"/>
    </location>
</feature>
<dbReference type="GO" id="GO:0016787">
    <property type="term" value="F:hydrolase activity"/>
    <property type="evidence" value="ECO:0007669"/>
    <property type="project" value="UniProtKB-KW"/>
</dbReference>
<feature type="region of interest" description="Disordered" evidence="6">
    <location>
        <begin position="661"/>
        <end position="697"/>
    </location>
</feature>
<reference evidence="9" key="1">
    <citation type="journal article" date="2020" name="Stud. Mycol.">
        <title>101 Dothideomycetes genomes: a test case for predicting lifestyles and emergence of pathogens.</title>
        <authorList>
            <person name="Haridas S."/>
            <person name="Albert R."/>
            <person name="Binder M."/>
            <person name="Bloem J."/>
            <person name="Labutti K."/>
            <person name="Salamov A."/>
            <person name="Andreopoulos B."/>
            <person name="Baker S."/>
            <person name="Barry K."/>
            <person name="Bills G."/>
            <person name="Bluhm B."/>
            <person name="Cannon C."/>
            <person name="Castanera R."/>
            <person name="Culley D."/>
            <person name="Daum C."/>
            <person name="Ezra D."/>
            <person name="Gonzalez J."/>
            <person name="Henrissat B."/>
            <person name="Kuo A."/>
            <person name="Liang C."/>
            <person name="Lipzen A."/>
            <person name="Lutzoni F."/>
            <person name="Magnuson J."/>
            <person name="Mondo S."/>
            <person name="Nolan M."/>
            <person name="Ohm R."/>
            <person name="Pangilinan J."/>
            <person name="Park H.-J."/>
            <person name="Ramirez L."/>
            <person name="Alfaro M."/>
            <person name="Sun H."/>
            <person name="Tritt A."/>
            <person name="Yoshinaga Y."/>
            <person name="Zwiers L.-H."/>
            <person name="Turgeon B."/>
            <person name="Goodwin S."/>
            <person name="Spatafora J."/>
            <person name="Crous P."/>
            <person name="Grigoriev I."/>
        </authorList>
    </citation>
    <scope>NUCLEOTIDE SEQUENCE</scope>
    <source>
        <strain evidence="9">CBS 113389</strain>
    </source>
</reference>
<feature type="region of interest" description="Disordered" evidence="6">
    <location>
        <begin position="1163"/>
        <end position="1243"/>
    </location>
</feature>
<feature type="domain" description="DNA2/NAM7 helicase-like C-terminal" evidence="8">
    <location>
        <begin position="883"/>
        <end position="1099"/>
    </location>
</feature>
<dbReference type="InterPro" id="IPR050534">
    <property type="entry name" value="Coronavir_polyprotein_1ab"/>
</dbReference>
<name>A0A6A6PNX0_9PEZI</name>
<comment type="similarity">
    <text evidence="1">Belongs to the DNA2/NAM7 helicase family.</text>
</comment>
<keyword evidence="5" id="KW-0067">ATP-binding</keyword>
<evidence type="ECO:0000256" key="1">
    <source>
        <dbReference type="ARBA" id="ARBA00007913"/>
    </source>
</evidence>
<feature type="compositionally biased region" description="Pro residues" evidence="6">
    <location>
        <begin position="665"/>
        <end position="677"/>
    </location>
</feature>
<dbReference type="Pfam" id="PF13087">
    <property type="entry name" value="AAA_12"/>
    <property type="match status" value="1"/>
</dbReference>
<dbReference type="GO" id="GO:0005524">
    <property type="term" value="F:ATP binding"/>
    <property type="evidence" value="ECO:0007669"/>
    <property type="project" value="UniProtKB-KW"/>
</dbReference>
<dbReference type="InterPro" id="IPR041677">
    <property type="entry name" value="DNA2/NAM7_AAA_11"/>
</dbReference>
<dbReference type="Gene3D" id="3.40.50.300">
    <property type="entry name" value="P-loop containing nucleotide triphosphate hydrolases"/>
    <property type="match status" value="2"/>
</dbReference>
<evidence type="ECO:0000256" key="2">
    <source>
        <dbReference type="ARBA" id="ARBA00022741"/>
    </source>
</evidence>
<sequence length="1243" mass="137913">MRMDDEGELAPVVQDDEKVLRRKDIPENWLFEEPGYFHSEMKWSTLLHERYDGADAPSTSFKHPSKNHRLDTRNWCIVHIKDFGGDGYTIGTLKKEEGKLEPFVKVSWTVCTQRPALKLHINTTRHGEVTCTIFANSISRKKENECKLRLAGAGGQLTLPDYPALKAEDYRDLVEIDLQLFEWNANLPEGTDGARPTRPIFEGVDDDSIQQYVDAMDGIGDDADAQLSAMGPGEYLLGLLYGTNDISIYRTWPQEGYEVFKSFRQWITTSFDMCARNGNEWFYHLQQSPDEPSIYSTDCALRELQMPRWMAKSFKAPVNEKGALLGAPVPVKCNHFPFSEGDQVFPTVEDAAFELRLAIERDRAFQSHILNSSFRQRNFQIRGEFLAHPRIPGCYVVELRTSDNNLLASDKTLRPQIDTRISLEAAEPIVDELGEISMLPDPITQTKRFEGVICDDLWNSGAEVVCVVTGPVVDLQHTTGRMLNATLRDDPTPANRHLATIEEIAAGFKRQSAPSPRSGVDIPAIVLRAPPAVKNTGSLKDAVTPELEDVYSTAIHPYGLNDKQKDAAYSACSSKSGLVLIQGPPGCGKTRCAMACAEGEIRIGEELKKINNNDGCKRQVVACAPSNIATDAMLDKFLASYDRSRPLEIVRYKGSFLHEKRARAAPPPPPPAAPAPSKPAAADPEMLPDAGDEDDDDLMGLEELNETVAEREEQEMQAALWELAEEVSPTREDAHQEYAFHTKRLAAIKSWAATKSHSQNYHAKDYLQVREKLRNGAQLDKKRKRRLKEHLDYVEWQLSEYYLQHVVDIVFCTNSAAAHGMLRLLYRPKMLISDEAAVTTLPDAATPMGAFMLSLQLIVMAGDMQQQQPVVASKGSNEFYAVLSSSLFSMIYNSKKMASSVISLEVQHRMHPDLAEPVSRIFYRGSLKNHQSVIDRVSPKWETLSTVLAPLQPAYNGRRRLCIDVSGQAIASEAYNNTTSHFNAAEAQIIADFIGKACRAMPPINGAQIEPSDFLVLTPYTGQAQVVRNILVKRGISRAGNKVRVASTRAIQGEEARFVIISFTRNVKDKPLQLGLASEGHGLCVATSRPQEFLMMLGNWRAWAQAHHEGAGVLTNTGASTRTRHFGQLIADCRAKSDIVSAGDYLKFSTGVTIKKAEFPSLITDPPTGMDRRGGRGGSRGGFAGRDRGDAIDVDYTAGGGPAMNRYDIYDQQQQQQQRGTNRGRYRGGRPRGNAPRGAARSG</sequence>
<keyword evidence="3 9" id="KW-0378">Hydrolase</keyword>
<dbReference type="InterPro" id="IPR041679">
    <property type="entry name" value="DNA2/NAM7-like_C"/>
</dbReference>
<dbReference type="OrthoDB" id="3946766at2759"/>
<keyword evidence="4" id="KW-0347">Helicase</keyword>
<protein>
    <submittedName>
        <fullName evidence="9">P-loop containing nucleoside triphosphate hydrolase protein</fullName>
    </submittedName>
</protein>
<feature type="domain" description="DNA2/NAM7 helicase helicase" evidence="7">
    <location>
        <begin position="560"/>
        <end position="874"/>
    </location>
</feature>
<gene>
    <name evidence="9" type="ORF">BDY17DRAFT_301130</name>
</gene>
<evidence type="ECO:0000259" key="7">
    <source>
        <dbReference type="Pfam" id="PF13086"/>
    </source>
</evidence>
<evidence type="ECO:0000313" key="9">
    <source>
        <dbReference type="EMBL" id="KAF2481324.1"/>
    </source>
</evidence>
<dbReference type="GeneID" id="54475189"/>
<feature type="non-terminal residue" evidence="9">
    <location>
        <position position="1"/>
    </location>
</feature>
<evidence type="ECO:0000256" key="3">
    <source>
        <dbReference type="ARBA" id="ARBA00022801"/>
    </source>
</evidence>